<dbReference type="EMBL" id="JAVDVQ010000010">
    <property type="protein sequence ID" value="MDR7083326.1"/>
    <property type="molecule type" value="Genomic_DNA"/>
</dbReference>
<gene>
    <name evidence="1" type="ORF">J2X01_002620</name>
</gene>
<sequence>MLNEARPDLLAKVDQAGPIMAAAGRFTTRHPLLGNNG</sequence>
<reference evidence="1 2" key="1">
    <citation type="submission" date="2023-07" db="EMBL/GenBank/DDBJ databases">
        <title>Sorghum-associated microbial communities from plants grown in Nebraska, USA.</title>
        <authorList>
            <person name="Schachtman D."/>
        </authorList>
    </citation>
    <scope>NUCLEOTIDE SEQUENCE [LARGE SCALE GENOMIC DNA]</scope>
    <source>
        <strain evidence="1 2">BE167</strain>
    </source>
</reference>
<keyword evidence="2" id="KW-1185">Reference proteome</keyword>
<comment type="caution">
    <text evidence="1">The sequence shown here is derived from an EMBL/GenBank/DDBJ whole genome shotgun (WGS) entry which is preliminary data.</text>
</comment>
<protein>
    <submittedName>
        <fullName evidence="1">Uncharacterized protein</fullName>
    </submittedName>
</protein>
<name>A0ABU1UDS3_9MICC</name>
<organism evidence="1 2">
    <name type="scientific">Arthrobacter ginsengisoli</name>
    <dbReference type="NCBI Taxonomy" id="1356565"/>
    <lineage>
        <taxon>Bacteria</taxon>
        <taxon>Bacillati</taxon>
        <taxon>Actinomycetota</taxon>
        <taxon>Actinomycetes</taxon>
        <taxon>Micrococcales</taxon>
        <taxon>Micrococcaceae</taxon>
        <taxon>Arthrobacter</taxon>
    </lineage>
</organism>
<accession>A0ABU1UDS3</accession>
<evidence type="ECO:0000313" key="2">
    <source>
        <dbReference type="Proteomes" id="UP001252243"/>
    </source>
</evidence>
<evidence type="ECO:0000313" key="1">
    <source>
        <dbReference type="EMBL" id="MDR7083326.1"/>
    </source>
</evidence>
<proteinExistence type="predicted"/>
<dbReference type="Proteomes" id="UP001252243">
    <property type="component" value="Unassembled WGS sequence"/>
</dbReference>